<organism evidence="7 8">
    <name type="scientific">Phytophthora oleae</name>
    <dbReference type="NCBI Taxonomy" id="2107226"/>
    <lineage>
        <taxon>Eukaryota</taxon>
        <taxon>Sar</taxon>
        <taxon>Stramenopiles</taxon>
        <taxon>Oomycota</taxon>
        <taxon>Peronosporomycetes</taxon>
        <taxon>Peronosporales</taxon>
        <taxon>Peronosporaceae</taxon>
        <taxon>Phytophthora</taxon>
    </lineage>
</organism>
<evidence type="ECO:0000259" key="6">
    <source>
        <dbReference type="PROSITE" id="PS50222"/>
    </source>
</evidence>
<accession>A0ABD3FF97</accession>
<feature type="region of interest" description="Disordered" evidence="5">
    <location>
        <begin position="1267"/>
        <end position="1309"/>
    </location>
</feature>
<feature type="repeat" description="RCC1" evidence="3">
    <location>
        <begin position="793"/>
        <end position="860"/>
    </location>
</feature>
<dbReference type="InterPro" id="IPR009091">
    <property type="entry name" value="RCC1/BLIP-II"/>
</dbReference>
<evidence type="ECO:0000256" key="1">
    <source>
        <dbReference type="ARBA" id="ARBA00022737"/>
    </source>
</evidence>
<dbReference type="EMBL" id="JBIMZQ010000020">
    <property type="protein sequence ID" value="KAL3665627.1"/>
    <property type="molecule type" value="Genomic_DNA"/>
</dbReference>
<dbReference type="SUPFAM" id="SSF50985">
    <property type="entry name" value="RCC1/BLIP-II"/>
    <property type="match status" value="2"/>
</dbReference>
<reference evidence="7 8" key="1">
    <citation type="submission" date="2024-09" db="EMBL/GenBank/DDBJ databases">
        <title>Genome sequencing and assembly of Phytophthora oleae, isolate VK10A, causative agent of rot of olive drupes.</title>
        <authorList>
            <person name="Conti Taguali S."/>
            <person name="Riolo M."/>
            <person name="La Spada F."/>
            <person name="Cacciola S.O."/>
            <person name="Dionisio G."/>
        </authorList>
    </citation>
    <scope>NUCLEOTIDE SEQUENCE [LARGE SCALE GENOMIC DNA]</scope>
    <source>
        <strain evidence="7 8">VK10A</strain>
    </source>
</reference>
<dbReference type="InterPro" id="IPR000408">
    <property type="entry name" value="Reg_chr_condens"/>
</dbReference>
<feature type="region of interest" description="Disordered" evidence="5">
    <location>
        <begin position="594"/>
        <end position="621"/>
    </location>
</feature>
<evidence type="ECO:0000256" key="5">
    <source>
        <dbReference type="SAM" id="MobiDB-lite"/>
    </source>
</evidence>
<dbReference type="InterPro" id="IPR051210">
    <property type="entry name" value="Ub_ligase/GEF_domain"/>
</dbReference>
<gene>
    <name evidence="7" type="ORF">V7S43_009661</name>
</gene>
<feature type="region of interest" description="Disordered" evidence="5">
    <location>
        <begin position="993"/>
        <end position="1012"/>
    </location>
</feature>
<evidence type="ECO:0000256" key="4">
    <source>
        <dbReference type="SAM" id="Coils"/>
    </source>
</evidence>
<dbReference type="Pfam" id="PF13499">
    <property type="entry name" value="EF-hand_7"/>
    <property type="match status" value="1"/>
</dbReference>
<keyword evidence="2" id="KW-0106">Calcium</keyword>
<dbReference type="PRINTS" id="PR00633">
    <property type="entry name" value="RCCNDNSATION"/>
</dbReference>
<dbReference type="InterPro" id="IPR002048">
    <property type="entry name" value="EF_hand_dom"/>
</dbReference>
<feature type="compositionally biased region" description="Polar residues" evidence="5">
    <location>
        <begin position="268"/>
        <end position="289"/>
    </location>
</feature>
<feature type="domain" description="EF-hand" evidence="6">
    <location>
        <begin position="83"/>
        <end position="112"/>
    </location>
</feature>
<feature type="coiled-coil region" evidence="4">
    <location>
        <begin position="1316"/>
        <end position="1344"/>
    </location>
</feature>
<keyword evidence="8" id="KW-1185">Reference proteome</keyword>
<feature type="compositionally biased region" description="Basic residues" evidence="5">
    <location>
        <begin position="594"/>
        <end position="603"/>
    </location>
</feature>
<dbReference type="PROSITE" id="PS00018">
    <property type="entry name" value="EF_HAND_1"/>
    <property type="match status" value="1"/>
</dbReference>
<feature type="domain" description="EF-hand" evidence="6">
    <location>
        <begin position="1"/>
        <end position="30"/>
    </location>
</feature>
<dbReference type="InterPro" id="IPR011992">
    <property type="entry name" value="EF-hand-dom_pair"/>
</dbReference>
<evidence type="ECO:0000313" key="7">
    <source>
        <dbReference type="EMBL" id="KAL3665627.1"/>
    </source>
</evidence>
<keyword evidence="4" id="KW-0175">Coiled coil</keyword>
<dbReference type="Pfam" id="PF13540">
    <property type="entry name" value="RCC1_2"/>
    <property type="match status" value="3"/>
</dbReference>
<dbReference type="SMART" id="SM00054">
    <property type="entry name" value="EFh"/>
    <property type="match status" value="3"/>
</dbReference>
<keyword evidence="1" id="KW-0677">Repeat</keyword>
<feature type="repeat" description="RCC1" evidence="3">
    <location>
        <begin position="735"/>
        <end position="792"/>
    </location>
</feature>
<dbReference type="PROSITE" id="PS50222">
    <property type="entry name" value="EF_HAND_2"/>
    <property type="match status" value="3"/>
</dbReference>
<feature type="region of interest" description="Disordered" evidence="5">
    <location>
        <begin position="268"/>
        <end position="301"/>
    </location>
</feature>
<feature type="region of interest" description="Disordered" evidence="5">
    <location>
        <begin position="679"/>
        <end position="699"/>
    </location>
</feature>
<protein>
    <recommendedName>
        <fullName evidence="6">EF-hand domain-containing protein</fullName>
    </recommendedName>
</protein>
<dbReference type="InterPro" id="IPR018247">
    <property type="entry name" value="EF_Hand_1_Ca_BS"/>
</dbReference>
<dbReference type="Pfam" id="PF00415">
    <property type="entry name" value="RCC1"/>
    <property type="match status" value="2"/>
</dbReference>
<evidence type="ECO:0000256" key="2">
    <source>
        <dbReference type="ARBA" id="ARBA00022837"/>
    </source>
</evidence>
<evidence type="ECO:0000313" key="8">
    <source>
        <dbReference type="Proteomes" id="UP001632037"/>
    </source>
</evidence>
<dbReference type="CDD" id="cd15898">
    <property type="entry name" value="EFh_PI-PLC"/>
    <property type="match status" value="1"/>
</dbReference>
<dbReference type="PANTHER" id="PTHR22870:SF466">
    <property type="entry name" value="ANKYRIN REPEAT-CONTAINING PROTEIN"/>
    <property type="match status" value="1"/>
</dbReference>
<sequence>MQLFDKYDTDGSGDIDLEEFKVLLHDLNVKLTEPKARAYFKRCDRRRRGCISFEEFRLALYTCDPKNPDRTGGFAPGQSLAPKDLFEMFDKDEEGVIDRGTFMELLEFIGRKMTLDKMEALFATYEDPETETMPYLQFKKAWLTIVDVQAELRLRGEKFNRFLPPRMLAKKLAMLVNLEEKQEAMTLLEANNTLSDEVIAMQRRELVKEARLLALVTLAEALDAAGQVYVFGKGAYQRFDSEPKEPDFIDFMEYKVVRELWQQRVFPTSETNTNGKNSSGSKAIQSTGMGPSDVANNEDGIKRLSPSRTKLEASARAFANRQVSKSTAFLWGKRVNQVACGAAVAYALTDSGEVFCWGGNTRQWKYFYDEATANGSSSTSGSSHSTVQHPLTPRSEMLKLFALPSQVAESQEVHDKLGIRQKYANIFEKPLPSALTDEDRRRRLQLVGQYYGLLDPIGSAVPGKSAEQRSLVDLMETVEPDLEVDHLSLSLYLRGVELAKPTRVALLETLGECLELELECVGEKFHEHMKQQDQIARRFRRDRRERPLASIVVKVNALWFELGELREQMVKAEQGRLIKGEEDYDDMKRKITKATKKAKRRAREGRSTIVAGSNNSGKSEEETPLYVSGLTARGPALSFFNGSQALQSIAVGSRHALAIHFSGKLYTWGVGSFGRLGGAQNPAEDSHRDDNNQEVPVDSWHRDAHTAQVIPAVRHLRFRAISCGFGHSLALSTDGTVYAWGSATLGKLGIGPVQVNESFTLAPIVLSSLTSLGLRVRKIACGPSHSALLTVDGALFVWGCGDGGRLGLGDGREIGEDRIPRNGGQLRVIPTPTPVTAPFGREKLVEVACGAAHTVVLSAVQKNYSGEPNGGGCVYVAGSIHALDKFTPQFTRVVIEDASSMVFTTKVSCGTAHTAVVSTEGELYTWGKNIDGSTGHAVNTPRIAHPTRVGCLFERPRNLCLEETASATQSSQNASAIAEYALGGGHAALELKKRRQSRRMSSQDRAQLSSSGKFAQTQQEMCPSWQVALAERCRIVSIRIVLVTSDTDLTAISTKRASIGVSKYAVLVSEDAFDPELRGKQSLAKAKAHSVHSSLTGNQRDLMWTAPADTFGRFVRVQLESTGGAAMLSLERVEVLGASSEQYVGPRVSDVVCAEGMTVAICSPLRGKEELRETFRRAARADRASVGVLAQLETFHPFVREEGLQAQAEEALHAASQTAKNGHEKREIATAIAALEAKHRAETCVLCRPKLPCVICEVEKQVRAAKQKRIQKSSSQPVATALQPQKPRSVRRKLPGQSSASDPLPTGKHPEVALTLEKLCAEFLTLETRTKEEEEEEQKRLELELMDPEALARAKQEEEEAARQASGKISPAPAVSHLQLNARQLLFNLLTTTLFKPKQTH</sequence>
<dbReference type="PANTHER" id="PTHR22870">
    <property type="entry name" value="REGULATOR OF CHROMOSOME CONDENSATION"/>
    <property type="match status" value="1"/>
</dbReference>
<dbReference type="Proteomes" id="UP001632037">
    <property type="component" value="Unassembled WGS sequence"/>
</dbReference>
<dbReference type="PROSITE" id="PS50012">
    <property type="entry name" value="RCC1_3"/>
    <property type="match status" value="4"/>
</dbReference>
<feature type="domain" description="EF-hand" evidence="6">
    <location>
        <begin position="31"/>
        <end position="66"/>
    </location>
</feature>
<evidence type="ECO:0000256" key="3">
    <source>
        <dbReference type="PROSITE-ProRule" id="PRU00235"/>
    </source>
</evidence>
<dbReference type="Gene3D" id="2.130.10.30">
    <property type="entry name" value="Regulator of chromosome condensation 1/beta-lactamase-inhibitor protein II"/>
    <property type="match status" value="2"/>
</dbReference>
<comment type="caution">
    <text evidence="7">The sequence shown here is derived from an EMBL/GenBank/DDBJ whole genome shotgun (WGS) entry which is preliminary data.</text>
</comment>
<dbReference type="PROSITE" id="PS00626">
    <property type="entry name" value="RCC1_2"/>
    <property type="match status" value="2"/>
</dbReference>
<dbReference type="Gene3D" id="1.10.238.10">
    <property type="entry name" value="EF-hand"/>
    <property type="match status" value="2"/>
</dbReference>
<feature type="repeat" description="RCC1" evidence="3">
    <location>
        <begin position="921"/>
        <end position="993"/>
    </location>
</feature>
<feature type="repeat" description="RCC1" evidence="3">
    <location>
        <begin position="663"/>
        <end position="734"/>
    </location>
</feature>
<proteinExistence type="predicted"/>
<name>A0ABD3FF97_9STRA</name>
<dbReference type="SUPFAM" id="SSF47473">
    <property type="entry name" value="EF-hand"/>
    <property type="match status" value="1"/>
</dbReference>